<reference evidence="3" key="1">
    <citation type="submission" date="2016-10" db="EMBL/GenBank/DDBJ databases">
        <authorList>
            <person name="Varghese N."/>
            <person name="Submissions S."/>
        </authorList>
    </citation>
    <scope>NUCLEOTIDE SEQUENCE [LARGE SCALE GENOMIC DNA]</scope>
    <source>
        <strain evidence="3">CGMCC 1.9150</strain>
    </source>
</reference>
<sequence length="90" mass="10017">MEWMVWTTPTAVFFAVIAAMLAGMTVWEVVSPTVERKGFLPISTTRGDRLFIGLLCAAYIHLAVVGFTPFSIWLALGASVIWLLILMRWG</sequence>
<dbReference type="Pfam" id="PF09928">
    <property type="entry name" value="DUF2160"/>
    <property type="match status" value="1"/>
</dbReference>
<gene>
    <name evidence="2" type="ORF">SAMN04488129_10283</name>
</gene>
<proteinExistence type="predicted"/>
<organism evidence="2 3">
    <name type="scientific">Halomonas daqiaonensis</name>
    <dbReference type="NCBI Taxonomy" id="650850"/>
    <lineage>
        <taxon>Bacteria</taxon>
        <taxon>Pseudomonadati</taxon>
        <taxon>Pseudomonadota</taxon>
        <taxon>Gammaproteobacteria</taxon>
        <taxon>Oceanospirillales</taxon>
        <taxon>Halomonadaceae</taxon>
        <taxon>Halomonas</taxon>
    </lineage>
</organism>
<dbReference type="RefSeq" id="WP_089709993.1">
    <property type="nucleotide sequence ID" value="NZ_FOBC01000002.1"/>
</dbReference>
<dbReference type="STRING" id="650850.SAMN04488129_10283"/>
<name>A0A1H7GWQ6_9GAMM</name>
<feature type="transmembrane region" description="Helical" evidence="1">
    <location>
        <begin position="72"/>
        <end position="89"/>
    </location>
</feature>
<dbReference type="InterPro" id="IPR018678">
    <property type="entry name" value="DUF2160_TM"/>
</dbReference>
<keyword evidence="1" id="KW-0812">Transmembrane</keyword>
<evidence type="ECO:0000313" key="3">
    <source>
        <dbReference type="Proteomes" id="UP000198807"/>
    </source>
</evidence>
<dbReference type="Proteomes" id="UP000198807">
    <property type="component" value="Unassembled WGS sequence"/>
</dbReference>
<protein>
    <submittedName>
        <fullName evidence="2">Predicted small integral membrane protein</fullName>
    </submittedName>
</protein>
<dbReference type="AlphaFoldDB" id="A0A1H7GWQ6"/>
<keyword evidence="1" id="KW-1133">Transmembrane helix</keyword>
<dbReference type="EMBL" id="FOBC01000002">
    <property type="protein sequence ID" value="SEK42459.1"/>
    <property type="molecule type" value="Genomic_DNA"/>
</dbReference>
<keyword evidence="3" id="KW-1185">Reference proteome</keyword>
<accession>A0A1H7GWQ6</accession>
<evidence type="ECO:0000256" key="1">
    <source>
        <dbReference type="SAM" id="Phobius"/>
    </source>
</evidence>
<feature type="transmembrane region" description="Helical" evidence="1">
    <location>
        <begin position="12"/>
        <end position="30"/>
    </location>
</feature>
<evidence type="ECO:0000313" key="2">
    <source>
        <dbReference type="EMBL" id="SEK42459.1"/>
    </source>
</evidence>
<dbReference type="OrthoDB" id="5420630at2"/>
<keyword evidence="1" id="KW-0472">Membrane</keyword>